<gene>
    <name evidence="2" type="ORF">IQ241_15955</name>
</gene>
<dbReference type="CDD" id="cd01038">
    <property type="entry name" value="Endonuclease_DUF559"/>
    <property type="match status" value="1"/>
</dbReference>
<evidence type="ECO:0000313" key="2">
    <source>
        <dbReference type="EMBL" id="MBE9078772.1"/>
    </source>
</evidence>
<accession>A0A8J7DCD1</accession>
<evidence type="ECO:0000313" key="3">
    <source>
        <dbReference type="Proteomes" id="UP000636505"/>
    </source>
</evidence>
<feature type="domain" description="DUF559" evidence="1">
    <location>
        <begin position="20"/>
        <end position="123"/>
    </location>
</feature>
<dbReference type="GO" id="GO:0004519">
    <property type="term" value="F:endonuclease activity"/>
    <property type="evidence" value="ECO:0007669"/>
    <property type="project" value="UniProtKB-KW"/>
</dbReference>
<dbReference type="Pfam" id="PF04480">
    <property type="entry name" value="DUF559"/>
    <property type="match status" value="1"/>
</dbReference>
<proteinExistence type="predicted"/>
<dbReference type="AlphaFoldDB" id="A0A8J7DCD1"/>
<sequence length="139" mass="16136">MTDLSRLSGRERQVPEALLIRARQLRQQQTCSEQILWECLRARRLNGVKFRRQHNIGQLIADFYCHKARLVIEIDGSIHQSRTEQDAERDAWMQACGLQVLRVTNEEVQNHLESILSEILRQVSKPLSPGLPCIHKLES</sequence>
<comment type="caution">
    <text evidence="2">The sequence shown here is derived from an EMBL/GenBank/DDBJ whole genome shotgun (WGS) entry which is preliminary data.</text>
</comment>
<dbReference type="Proteomes" id="UP000636505">
    <property type="component" value="Unassembled WGS sequence"/>
</dbReference>
<dbReference type="PANTHER" id="PTHR38590">
    <property type="entry name" value="BLL0828 PROTEIN"/>
    <property type="match status" value="1"/>
</dbReference>
<dbReference type="SUPFAM" id="SSF52980">
    <property type="entry name" value="Restriction endonuclease-like"/>
    <property type="match status" value="1"/>
</dbReference>
<dbReference type="InterPro" id="IPR007569">
    <property type="entry name" value="DUF559"/>
</dbReference>
<dbReference type="EMBL" id="JADEXG010000040">
    <property type="protein sequence ID" value="MBE9078772.1"/>
    <property type="molecule type" value="Genomic_DNA"/>
</dbReference>
<protein>
    <submittedName>
        <fullName evidence="2">Endonuclease domain-containing protein</fullName>
    </submittedName>
</protein>
<evidence type="ECO:0000259" key="1">
    <source>
        <dbReference type="Pfam" id="PF04480"/>
    </source>
</evidence>
<dbReference type="PANTHER" id="PTHR38590:SF1">
    <property type="entry name" value="BLL0828 PROTEIN"/>
    <property type="match status" value="1"/>
</dbReference>
<dbReference type="InterPro" id="IPR047216">
    <property type="entry name" value="Endonuclease_DUF559_bact"/>
</dbReference>
<keyword evidence="2" id="KW-0378">Hydrolase</keyword>
<organism evidence="2 3">
    <name type="scientific">Vasconcelosia minhoensis LEGE 07310</name>
    <dbReference type="NCBI Taxonomy" id="915328"/>
    <lineage>
        <taxon>Bacteria</taxon>
        <taxon>Bacillati</taxon>
        <taxon>Cyanobacteriota</taxon>
        <taxon>Cyanophyceae</taxon>
        <taxon>Nodosilineales</taxon>
        <taxon>Cymatolegaceae</taxon>
        <taxon>Vasconcelosia</taxon>
        <taxon>Vasconcelosia minhoensis</taxon>
    </lineage>
</organism>
<keyword evidence="3" id="KW-1185">Reference proteome</keyword>
<dbReference type="InterPro" id="IPR011335">
    <property type="entry name" value="Restrct_endonuc-II-like"/>
</dbReference>
<dbReference type="RefSeq" id="WP_193908958.1">
    <property type="nucleotide sequence ID" value="NZ_JADEXG010000040.1"/>
</dbReference>
<name>A0A8J7DCD1_9CYAN</name>
<keyword evidence="2" id="KW-0255">Endonuclease</keyword>
<reference evidence="2" key="1">
    <citation type="submission" date="2020-10" db="EMBL/GenBank/DDBJ databases">
        <authorList>
            <person name="Castelo-Branco R."/>
            <person name="Eusebio N."/>
            <person name="Adriana R."/>
            <person name="Vieira A."/>
            <person name="Brugerolle De Fraissinette N."/>
            <person name="Rezende De Castro R."/>
            <person name="Schneider M.P."/>
            <person name="Vasconcelos V."/>
            <person name="Leao P.N."/>
        </authorList>
    </citation>
    <scope>NUCLEOTIDE SEQUENCE</scope>
    <source>
        <strain evidence="2">LEGE 07310</strain>
    </source>
</reference>
<keyword evidence="2" id="KW-0540">Nuclease</keyword>
<dbReference type="Gene3D" id="3.40.960.10">
    <property type="entry name" value="VSR Endonuclease"/>
    <property type="match status" value="1"/>
</dbReference>